<feature type="transmembrane region" description="Helical" evidence="2">
    <location>
        <begin position="707"/>
        <end position="733"/>
    </location>
</feature>
<evidence type="ECO:0000256" key="1">
    <source>
        <dbReference type="SAM" id="MobiDB-lite"/>
    </source>
</evidence>
<dbReference type="Gene3D" id="1.20.120.20">
    <property type="entry name" value="Apolipoprotein"/>
    <property type="match status" value="1"/>
</dbReference>
<dbReference type="AlphaFoldDB" id="A0A4R1KU74"/>
<feature type="transmembrane region" description="Helical" evidence="2">
    <location>
        <begin position="531"/>
        <end position="548"/>
    </location>
</feature>
<evidence type="ECO:0000313" key="3">
    <source>
        <dbReference type="EMBL" id="TCK68107.1"/>
    </source>
</evidence>
<feature type="transmembrane region" description="Helical" evidence="2">
    <location>
        <begin position="560"/>
        <end position="581"/>
    </location>
</feature>
<keyword evidence="2" id="KW-1133">Transmembrane helix</keyword>
<proteinExistence type="predicted"/>
<feature type="transmembrane region" description="Helical" evidence="2">
    <location>
        <begin position="669"/>
        <end position="695"/>
    </location>
</feature>
<accession>A0A4R1KU74</accession>
<dbReference type="OrthoDB" id="8019720at2"/>
<keyword evidence="2" id="KW-0472">Membrane</keyword>
<dbReference type="RefSeq" id="WP_132302398.1">
    <property type="nucleotide sequence ID" value="NZ_CP170642.1"/>
</dbReference>
<protein>
    <submittedName>
        <fullName evidence="3">Phage-related protein</fullName>
    </submittedName>
</protein>
<name>A0A4R1KU74_9PAST</name>
<comment type="caution">
    <text evidence="3">The sequence shown here is derived from an EMBL/GenBank/DDBJ whole genome shotgun (WGS) entry which is preliminary data.</text>
</comment>
<feature type="region of interest" description="Disordered" evidence="1">
    <location>
        <begin position="861"/>
        <end position="886"/>
    </location>
</feature>
<evidence type="ECO:0000313" key="4">
    <source>
        <dbReference type="Proteomes" id="UP000295496"/>
    </source>
</evidence>
<keyword evidence="2" id="KW-0812">Transmembrane</keyword>
<dbReference type="EMBL" id="SMGJ01000006">
    <property type="protein sequence ID" value="TCK68107.1"/>
    <property type="molecule type" value="Genomic_DNA"/>
</dbReference>
<sequence>MLLDELLIKIGFDVDSAQLNQVGQMLNNVGETAKKAFDNLRSEKIDVDFHSLNQVEQTLNNIGDSVKQTFDGIDLGDVNIDTLTEQVEQAFDDVSDHIKTGMVSISDFIDTTTAKELFGDQFETATTELDEFVQQLLQLSNIDEINTDEIQAFVDKVAEFDEFIAQFGEDTQAYFAELSDGFHQASETYQQGLAKVAQQENQFSNATEQANDALKHQEEQANNTHDALAKTGNVFHDLLGSVSAFIGAKFGIQIDSEPFKKLGKAIKDSQEKAKSFLGSVKGIPVALGLVGTAVGAVVKGLSAFVDNTLTSLDSLAQLSRVSGVSAGYIQSLGEAAKRSGSSMEAAQSSIAGLQRTLGEALNGVGRGAKTFEQFGIAAKDASGKAKTMPEVMEEIQGKIEKLDRTQGVAMLQKLGMDASMIQLFDQNSEDFKAAIARANDITLGSGKYAEDAAGFKDALSEFNTLSKSLSETLAGRLAPVLTRIYTGITNWFLRNKWLVAGVETLGDAIADAIDFIRLTFDVIDTVIDKTIGWKAALFILGGVVAWFSRGLIMWFARMGIAIMTTPIGWIMAAIAGLVLLLDDLFTYMDNGQSLFGHYWDPVIDGVRWVKKLIKELPDYFHKFTEMWAKWKTEIIVGTTIFTALFHNSLFSMVKAIFNFTKTGKVIGGLFGGLGRVISFFFGIFKGGFGLVFGLAGKFIGIMRAVGLAIRAAFMSNPIGLIITAITLLAYVIYENWDKIKKWTGDLWDSLGGWFSKIGTDIKNFADNAKKNITEKFEHAFDWVKKQYDKYIKPIVDVVSGMWDSTKGAVSHAWDGAKNMASGAWDSFTGFFGGGNNAQQTLATASTIANGSANMAMQSGVTNTQNKTDNSQKNSNNKITVNNTFSTNNQSEAKAVADQSLRILQNMNSAYSH</sequence>
<gene>
    <name evidence="3" type="ORF">EV692_1806</name>
</gene>
<keyword evidence="4" id="KW-1185">Reference proteome</keyword>
<dbReference type="Proteomes" id="UP000295496">
    <property type="component" value="Unassembled WGS sequence"/>
</dbReference>
<organism evidence="3 4">
    <name type="scientific">Lonepinella koalarum</name>
    <dbReference type="NCBI Taxonomy" id="53417"/>
    <lineage>
        <taxon>Bacteria</taxon>
        <taxon>Pseudomonadati</taxon>
        <taxon>Pseudomonadota</taxon>
        <taxon>Gammaproteobacteria</taxon>
        <taxon>Pasteurellales</taxon>
        <taxon>Pasteurellaceae</taxon>
        <taxon>Lonepinella</taxon>
    </lineage>
</organism>
<evidence type="ECO:0000256" key="2">
    <source>
        <dbReference type="SAM" id="Phobius"/>
    </source>
</evidence>
<feature type="transmembrane region" description="Helical" evidence="2">
    <location>
        <begin position="634"/>
        <end position="657"/>
    </location>
</feature>
<reference evidence="3 4" key="1">
    <citation type="submission" date="2019-03" db="EMBL/GenBank/DDBJ databases">
        <title>Genomic Encyclopedia of Type Strains, Phase IV (KMG-IV): sequencing the most valuable type-strain genomes for metagenomic binning, comparative biology and taxonomic classification.</title>
        <authorList>
            <person name="Goeker M."/>
        </authorList>
    </citation>
    <scope>NUCLEOTIDE SEQUENCE [LARGE SCALE GENOMIC DNA]</scope>
    <source>
        <strain evidence="3 4">DSM 10053</strain>
    </source>
</reference>